<feature type="transmembrane region" description="Helical" evidence="7">
    <location>
        <begin position="185"/>
        <end position="207"/>
    </location>
</feature>
<evidence type="ECO:0000313" key="9">
    <source>
        <dbReference type="Proteomes" id="UP000469424"/>
    </source>
</evidence>
<feature type="transmembrane region" description="Helical" evidence="7">
    <location>
        <begin position="7"/>
        <end position="26"/>
    </location>
</feature>
<feature type="transmembrane region" description="Helical" evidence="7">
    <location>
        <begin position="227"/>
        <end position="248"/>
    </location>
</feature>
<feature type="transmembrane region" description="Helical" evidence="7">
    <location>
        <begin position="46"/>
        <end position="67"/>
    </location>
</feature>
<evidence type="ECO:0000256" key="2">
    <source>
        <dbReference type="ARBA" id="ARBA00022448"/>
    </source>
</evidence>
<feature type="transmembrane region" description="Helical" evidence="7">
    <location>
        <begin position="375"/>
        <end position="399"/>
    </location>
</feature>
<feature type="transmembrane region" description="Helical" evidence="7">
    <location>
        <begin position="307"/>
        <end position="326"/>
    </location>
</feature>
<evidence type="ECO:0000256" key="4">
    <source>
        <dbReference type="ARBA" id="ARBA00022692"/>
    </source>
</evidence>
<feature type="transmembrane region" description="Helical" evidence="7">
    <location>
        <begin position="405"/>
        <end position="427"/>
    </location>
</feature>
<keyword evidence="5 7" id="KW-1133">Transmembrane helix</keyword>
<feature type="transmembrane region" description="Helical" evidence="7">
    <location>
        <begin position="88"/>
        <end position="107"/>
    </location>
</feature>
<name>A0A6N7X7H5_9FIRM</name>
<protein>
    <submittedName>
        <fullName evidence="8">Multidrug transporter MatE</fullName>
    </submittedName>
</protein>
<gene>
    <name evidence="8" type="ORF">FYJ65_09115</name>
</gene>
<keyword evidence="3" id="KW-1003">Cell membrane</keyword>
<dbReference type="Proteomes" id="UP000469424">
    <property type="component" value="Unassembled WGS sequence"/>
</dbReference>
<evidence type="ECO:0000256" key="6">
    <source>
        <dbReference type="ARBA" id="ARBA00023136"/>
    </source>
</evidence>
<feature type="transmembrane region" description="Helical" evidence="7">
    <location>
        <begin position="346"/>
        <end position="363"/>
    </location>
</feature>
<feature type="transmembrane region" description="Helical" evidence="7">
    <location>
        <begin position="154"/>
        <end position="179"/>
    </location>
</feature>
<keyword evidence="2" id="KW-0813">Transport</keyword>
<organism evidence="8 9">
    <name type="scientific">Mogibacterium kristiansenii</name>
    <dbReference type="NCBI Taxonomy" id="2606708"/>
    <lineage>
        <taxon>Bacteria</taxon>
        <taxon>Bacillati</taxon>
        <taxon>Bacillota</taxon>
        <taxon>Clostridia</taxon>
        <taxon>Peptostreptococcales</taxon>
        <taxon>Anaerovoracaceae</taxon>
        <taxon>Mogibacterium</taxon>
    </lineage>
</organism>
<dbReference type="PANTHER" id="PTHR43823:SF3">
    <property type="entry name" value="MULTIDRUG EXPORT PROTEIN MEPA"/>
    <property type="match status" value="1"/>
</dbReference>
<dbReference type="RefSeq" id="WP_154555025.1">
    <property type="nucleotide sequence ID" value="NZ_VUNA01000027.1"/>
</dbReference>
<evidence type="ECO:0000256" key="7">
    <source>
        <dbReference type="SAM" id="Phobius"/>
    </source>
</evidence>
<evidence type="ECO:0000256" key="3">
    <source>
        <dbReference type="ARBA" id="ARBA00022475"/>
    </source>
</evidence>
<accession>A0A6N7X7H5</accession>
<comment type="subcellular location">
    <subcellularLocation>
        <location evidence="1">Cell membrane</location>
        <topology evidence="1">Multi-pass membrane protein</topology>
    </subcellularLocation>
</comment>
<evidence type="ECO:0000313" key="8">
    <source>
        <dbReference type="EMBL" id="MST71462.1"/>
    </source>
</evidence>
<dbReference type="EMBL" id="VUNA01000027">
    <property type="protein sequence ID" value="MST71462.1"/>
    <property type="molecule type" value="Genomic_DNA"/>
</dbReference>
<evidence type="ECO:0000256" key="1">
    <source>
        <dbReference type="ARBA" id="ARBA00004651"/>
    </source>
</evidence>
<feature type="transmembrane region" description="Helical" evidence="7">
    <location>
        <begin position="260"/>
        <end position="278"/>
    </location>
</feature>
<dbReference type="PANTHER" id="PTHR43823">
    <property type="entry name" value="SPORULATION PROTEIN YKVU"/>
    <property type="match status" value="1"/>
</dbReference>
<sequence length="442" mass="47483">MSNRRTFFYYVIPSVLSFALSGIYAIVDGFFVGNSIGDAGLSAINIAYPITAVLVATGTGIGMGGAVKYSILNAGGHEERARDYAAEAIWMMLLFSVLLTGSFYVLSERLLSALGAYGELLVLGKEYTTVIILGTVLQVFGTGMVPFMRNYGGAMWAMIAMMCGFATNVILDYILVWVLNRGMTGAALATVMGQGVTMAVALVYCAAKKKLFLKMTSGDMGVRALQIVKIGLAPFGLTLAPEISLVIINRFSASYGGQRAIATYACISYVICIIYLLLQGVGDGSQPLMSRFYGAGQGKNLKEIKKLAYKSSMAIAVIGGILMYLLRGQIGVLFGSSPEVNGEIIMVMPIFLLSLPADAITRVTSAAFYATEKSVWSYVLILSEPVFTLVLVLILPPLFGGQIMIWWSSVAAKIVTAVVGIALSVFIRTQKEQEPKLLKEVY</sequence>
<dbReference type="InterPro" id="IPR048279">
    <property type="entry name" value="MdtK-like"/>
</dbReference>
<dbReference type="GO" id="GO:0005886">
    <property type="term" value="C:plasma membrane"/>
    <property type="evidence" value="ECO:0007669"/>
    <property type="project" value="UniProtKB-SubCell"/>
</dbReference>
<comment type="caution">
    <text evidence="8">The sequence shown here is derived from an EMBL/GenBank/DDBJ whole genome shotgun (WGS) entry which is preliminary data.</text>
</comment>
<keyword evidence="4 7" id="KW-0812">Transmembrane</keyword>
<proteinExistence type="predicted"/>
<keyword evidence="6 7" id="KW-0472">Membrane</keyword>
<dbReference type="InterPro" id="IPR051327">
    <property type="entry name" value="MATE_MepA_subfamily"/>
</dbReference>
<keyword evidence="9" id="KW-1185">Reference proteome</keyword>
<dbReference type="AlphaFoldDB" id="A0A6N7X7H5"/>
<dbReference type="PIRSF" id="PIRSF006603">
    <property type="entry name" value="DinF"/>
    <property type="match status" value="1"/>
</dbReference>
<dbReference type="GO" id="GO:0015297">
    <property type="term" value="F:antiporter activity"/>
    <property type="evidence" value="ECO:0007669"/>
    <property type="project" value="InterPro"/>
</dbReference>
<feature type="transmembrane region" description="Helical" evidence="7">
    <location>
        <begin position="127"/>
        <end position="147"/>
    </location>
</feature>
<dbReference type="InterPro" id="IPR002528">
    <property type="entry name" value="MATE_fam"/>
</dbReference>
<dbReference type="Pfam" id="PF01554">
    <property type="entry name" value="MatE"/>
    <property type="match status" value="2"/>
</dbReference>
<evidence type="ECO:0000256" key="5">
    <source>
        <dbReference type="ARBA" id="ARBA00022989"/>
    </source>
</evidence>
<reference evidence="8 9" key="1">
    <citation type="submission" date="2019-08" db="EMBL/GenBank/DDBJ databases">
        <title>In-depth cultivation of the pig gut microbiome towards novel bacterial diversity and tailored functional studies.</title>
        <authorList>
            <person name="Wylensek D."/>
            <person name="Hitch T.C.A."/>
            <person name="Clavel T."/>
        </authorList>
    </citation>
    <scope>NUCLEOTIDE SEQUENCE [LARGE SCALE GENOMIC DNA]</scope>
    <source>
        <strain evidence="8 9">WCA-MUC-591-APC-4B</strain>
    </source>
</reference>
<dbReference type="GO" id="GO:0042910">
    <property type="term" value="F:xenobiotic transmembrane transporter activity"/>
    <property type="evidence" value="ECO:0007669"/>
    <property type="project" value="InterPro"/>
</dbReference>